<evidence type="ECO:0000256" key="5">
    <source>
        <dbReference type="ARBA" id="ARBA00022692"/>
    </source>
</evidence>
<dbReference type="SUPFAM" id="SSF81464">
    <property type="entry name" value="Cytochrome c oxidase subunit II-like, transmembrane region"/>
    <property type="match status" value="1"/>
</dbReference>
<comment type="similarity">
    <text evidence="2 14">Belongs to the cytochrome c oxidase subunit 2 family.</text>
</comment>
<dbReference type="InterPro" id="IPR002429">
    <property type="entry name" value="CcO_II-like_C"/>
</dbReference>
<dbReference type="InterPro" id="IPR036257">
    <property type="entry name" value="Cyt_c_oxidase_su2_TM_sf"/>
</dbReference>
<proteinExistence type="inferred from homology"/>
<comment type="caution">
    <text evidence="19">The sequence shown here is derived from an EMBL/GenBank/DDBJ whole genome shotgun (WGS) entry which is preliminary data.</text>
</comment>
<keyword evidence="3 14" id="KW-0813">Transport</keyword>
<dbReference type="PANTHER" id="PTHR22888:SF9">
    <property type="entry name" value="CYTOCHROME C OXIDASE SUBUNIT 2"/>
    <property type="match status" value="1"/>
</dbReference>
<evidence type="ECO:0000256" key="3">
    <source>
        <dbReference type="ARBA" id="ARBA00022448"/>
    </source>
</evidence>
<evidence type="ECO:0000256" key="14">
    <source>
        <dbReference type="RuleBase" id="RU000456"/>
    </source>
</evidence>
<dbReference type="PROSITE" id="PS50999">
    <property type="entry name" value="COX2_TM"/>
    <property type="match status" value="1"/>
</dbReference>
<dbReference type="Proteomes" id="UP000753908">
    <property type="component" value="Unassembled WGS sequence"/>
</dbReference>
<dbReference type="InterPro" id="IPR011759">
    <property type="entry name" value="Cyt_c_oxidase_su2_TM_dom"/>
</dbReference>
<dbReference type="GO" id="GO:0004129">
    <property type="term" value="F:cytochrome-c oxidase activity"/>
    <property type="evidence" value="ECO:0007669"/>
    <property type="project" value="UniProtKB-EC"/>
</dbReference>
<keyword evidence="9 16" id="KW-1133">Transmembrane helix</keyword>
<dbReference type="PROSITE" id="PS00078">
    <property type="entry name" value="COX2"/>
    <property type="match status" value="1"/>
</dbReference>
<evidence type="ECO:0000259" key="17">
    <source>
        <dbReference type="PROSITE" id="PS50857"/>
    </source>
</evidence>
<dbReference type="Gene3D" id="1.10.287.90">
    <property type="match status" value="1"/>
</dbReference>
<dbReference type="PANTHER" id="PTHR22888">
    <property type="entry name" value="CYTOCHROME C OXIDASE, SUBUNIT II"/>
    <property type="match status" value="1"/>
</dbReference>
<comment type="cofactor">
    <cofactor evidence="15">
        <name>Cu cation</name>
        <dbReference type="ChEBI" id="CHEBI:23378"/>
    </cofactor>
    <text evidence="15">Binds a copper A center.</text>
</comment>
<organism evidence="19 20">
    <name type="scientific">Symplocastrum torsivum CPER-KK1</name>
    <dbReference type="NCBI Taxonomy" id="450513"/>
    <lineage>
        <taxon>Bacteria</taxon>
        <taxon>Bacillati</taxon>
        <taxon>Cyanobacteriota</taxon>
        <taxon>Cyanophyceae</taxon>
        <taxon>Oscillatoriophycideae</taxon>
        <taxon>Oscillatoriales</taxon>
        <taxon>Microcoleaceae</taxon>
        <taxon>Symplocastrum</taxon>
    </lineage>
</organism>
<evidence type="ECO:0000256" key="15">
    <source>
        <dbReference type="RuleBase" id="RU004024"/>
    </source>
</evidence>
<evidence type="ECO:0000256" key="6">
    <source>
        <dbReference type="ARBA" id="ARBA00022723"/>
    </source>
</evidence>
<keyword evidence="5 14" id="KW-0812">Transmembrane</keyword>
<keyword evidence="11 16" id="KW-0472">Membrane</keyword>
<dbReference type="Gene3D" id="2.60.40.420">
    <property type="entry name" value="Cupredoxins - blue copper proteins"/>
    <property type="match status" value="1"/>
</dbReference>
<dbReference type="AlphaFoldDB" id="A0A951PMW6"/>
<reference evidence="19" key="2">
    <citation type="journal article" date="2022" name="Microbiol. Resour. Announc.">
        <title>Metagenome Sequencing to Explore Phylogenomics of Terrestrial Cyanobacteria.</title>
        <authorList>
            <person name="Ward R.D."/>
            <person name="Stajich J.E."/>
            <person name="Johansen J.R."/>
            <person name="Huntemann M."/>
            <person name="Clum A."/>
            <person name="Foster B."/>
            <person name="Foster B."/>
            <person name="Roux S."/>
            <person name="Palaniappan K."/>
            <person name="Varghese N."/>
            <person name="Mukherjee S."/>
            <person name="Reddy T.B.K."/>
            <person name="Daum C."/>
            <person name="Copeland A."/>
            <person name="Chen I.A."/>
            <person name="Ivanova N.N."/>
            <person name="Kyrpides N.C."/>
            <person name="Shapiro N."/>
            <person name="Eloe-Fadrosh E.A."/>
            <person name="Pietrasiak N."/>
        </authorList>
    </citation>
    <scope>NUCLEOTIDE SEQUENCE</scope>
    <source>
        <strain evidence="19">CPER-KK1</strain>
    </source>
</reference>
<sequence>MNIPSQITTLLAGIALTLISLWYGQNHGLLPLAASDEAAQVDALFNMMMTISTGLFLLVQGVIIAAAIKFRRRKDDETDGPPIHGNIPLEIVWTAIPAVMVLIISVYSFEIYNAMGGLDPMASHDHHGSQIAQAHKMSPAQANPDKSLIALDPSRQIAIGLGASPENIGKPVPLTVNVMGLQYAWIFTYPETGITSGELHLPVGEEVELRISAQDVLHAFWLPEFRLKQDAIPGRETELRFTANKVGQYPIVCAELCGAYHGAMGAQLFVQTPEEYQAWLKEQQAVASNDAMDKAVAANPADRSSSEFLAPYAQEMGIESQTLEQLHSNHEHFAQTMAISNHL</sequence>
<evidence type="ECO:0000313" key="20">
    <source>
        <dbReference type="Proteomes" id="UP000753908"/>
    </source>
</evidence>
<evidence type="ECO:0000256" key="10">
    <source>
        <dbReference type="ARBA" id="ARBA00023008"/>
    </source>
</evidence>
<evidence type="ECO:0000256" key="7">
    <source>
        <dbReference type="ARBA" id="ARBA00022967"/>
    </source>
</evidence>
<reference evidence="19" key="1">
    <citation type="submission" date="2021-05" db="EMBL/GenBank/DDBJ databases">
        <authorList>
            <person name="Pietrasiak N."/>
            <person name="Ward R."/>
            <person name="Stajich J.E."/>
            <person name="Kurbessoian T."/>
        </authorList>
    </citation>
    <scope>NUCLEOTIDE SEQUENCE</scope>
    <source>
        <strain evidence="19">CPER-KK1</strain>
    </source>
</reference>
<dbReference type="GO" id="GO:0042773">
    <property type="term" value="P:ATP synthesis coupled electron transport"/>
    <property type="evidence" value="ECO:0007669"/>
    <property type="project" value="TreeGrafter"/>
</dbReference>
<comment type="catalytic activity">
    <reaction evidence="13 15">
        <text>4 Fe(II)-[cytochrome c] + O2 + 8 H(+)(in) = 4 Fe(III)-[cytochrome c] + 2 H2O + 4 H(+)(out)</text>
        <dbReference type="Rhea" id="RHEA:11436"/>
        <dbReference type="Rhea" id="RHEA-COMP:10350"/>
        <dbReference type="Rhea" id="RHEA-COMP:14399"/>
        <dbReference type="ChEBI" id="CHEBI:15377"/>
        <dbReference type="ChEBI" id="CHEBI:15378"/>
        <dbReference type="ChEBI" id="CHEBI:15379"/>
        <dbReference type="ChEBI" id="CHEBI:29033"/>
        <dbReference type="ChEBI" id="CHEBI:29034"/>
        <dbReference type="EC" id="7.1.1.9"/>
    </reaction>
</comment>
<accession>A0A951PMW6</accession>
<keyword evidence="7" id="KW-1278">Translocase</keyword>
<dbReference type="GO" id="GO:0005886">
    <property type="term" value="C:plasma membrane"/>
    <property type="evidence" value="ECO:0007669"/>
    <property type="project" value="UniProtKB-SubCell"/>
</dbReference>
<keyword evidence="6 15" id="KW-0479">Metal-binding</keyword>
<evidence type="ECO:0000259" key="18">
    <source>
        <dbReference type="PROSITE" id="PS50999"/>
    </source>
</evidence>
<name>A0A951PMW6_9CYAN</name>
<evidence type="ECO:0000256" key="12">
    <source>
        <dbReference type="ARBA" id="ARBA00024688"/>
    </source>
</evidence>
<feature type="transmembrane region" description="Helical" evidence="16">
    <location>
        <begin position="44"/>
        <end position="68"/>
    </location>
</feature>
<comment type="subcellular location">
    <subcellularLocation>
        <location evidence="14">Cell membrane</location>
        <topology evidence="14">Multi-pass membrane protein</topology>
    </subcellularLocation>
    <subcellularLocation>
        <location evidence="1">Membrane</location>
        <topology evidence="1">Multi-pass membrane protein</topology>
    </subcellularLocation>
</comment>
<keyword evidence="8 14" id="KW-0249">Electron transport</keyword>
<evidence type="ECO:0000256" key="13">
    <source>
        <dbReference type="ARBA" id="ARBA00047816"/>
    </source>
</evidence>
<evidence type="ECO:0000313" key="19">
    <source>
        <dbReference type="EMBL" id="MBW4546546.1"/>
    </source>
</evidence>
<dbReference type="PRINTS" id="PR01166">
    <property type="entry name" value="CYCOXIDASEII"/>
</dbReference>
<protein>
    <recommendedName>
        <fullName evidence="15">Cytochrome c oxidase subunit 2</fullName>
        <ecNumber evidence="15">7.1.1.9</ecNumber>
    </recommendedName>
</protein>
<dbReference type="FunFam" id="1.10.287.90:FF:000013">
    <property type="entry name" value="Cytochrome c oxidase subunit 2"/>
    <property type="match status" value="1"/>
</dbReference>
<evidence type="ECO:0000256" key="1">
    <source>
        <dbReference type="ARBA" id="ARBA00004141"/>
    </source>
</evidence>
<evidence type="ECO:0000256" key="9">
    <source>
        <dbReference type="ARBA" id="ARBA00022989"/>
    </source>
</evidence>
<evidence type="ECO:0000256" key="11">
    <source>
        <dbReference type="ARBA" id="ARBA00023136"/>
    </source>
</evidence>
<dbReference type="InterPro" id="IPR008972">
    <property type="entry name" value="Cupredoxin"/>
</dbReference>
<evidence type="ECO:0000256" key="16">
    <source>
        <dbReference type="SAM" id="Phobius"/>
    </source>
</evidence>
<feature type="transmembrane region" description="Helical" evidence="16">
    <location>
        <begin position="7"/>
        <end position="24"/>
    </location>
</feature>
<evidence type="ECO:0000256" key="2">
    <source>
        <dbReference type="ARBA" id="ARBA00007866"/>
    </source>
</evidence>
<keyword evidence="4 14" id="KW-0679">Respiratory chain</keyword>
<gene>
    <name evidence="19" type="ORF">KME25_19180</name>
</gene>
<feature type="domain" description="Cytochrome oxidase subunit II copper A binding" evidence="17">
    <location>
        <begin position="171"/>
        <end position="282"/>
    </location>
</feature>
<dbReference type="PROSITE" id="PS50857">
    <property type="entry name" value="COX2_CUA"/>
    <property type="match status" value="1"/>
</dbReference>
<dbReference type="EC" id="7.1.1.9" evidence="15"/>
<evidence type="ECO:0000256" key="4">
    <source>
        <dbReference type="ARBA" id="ARBA00022660"/>
    </source>
</evidence>
<feature type="transmembrane region" description="Helical" evidence="16">
    <location>
        <begin position="89"/>
        <end position="109"/>
    </location>
</feature>
<dbReference type="Pfam" id="PF02790">
    <property type="entry name" value="COX2_TM"/>
    <property type="match status" value="1"/>
</dbReference>
<dbReference type="EMBL" id="JAHHIF010000026">
    <property type="protein sequence ID" value="MBW4546546.1"/>
    <property type="molecule type" value="Genomic_DNA"/>
</dbReference>
<feature type="domain" description="Cytochrome oxidase subunit II transmembrane region profile" evidence="18">
    <location>
        <begin position="21"/>
        <end position="119"/>
    </location>
</feature>
<dbReference type="SUPFAM" id="SSF49503">
    <property type="entry name" value="Cupredoxins"/>
    <property type="match status" value="1"/>
</dbReference>
<dbReference type="CDD" id="cd13919">
    <property type="entry name" value="CuRO_HCO_II_like_5"/>
    <property type="match status" value="1"/>
</dbReference>
<evidence type="ECO:0000256" key="8">
    <source>
        <dbReference type="ARBA" id="ARBA00022982"/>
    </source>
</evidence>
<dbReference type="InterPro" id="IPR001505">
    <property type="entry name" value="Copper_CuA"/>
</dbReference>
<dbReference type="InterPro" id="IPR045187">
    <property type="entry name" value="CcO_II"/>
</dbReference>
<keyword evidence="10 15" id="KW-0186">Copper</keyword>
<dbReference type="Pfam" id="PF00116">
    <property type="entry name" value="COX2"/>
    <property type="match status" value="1"/>
</dbReference>
<dbReference type="GO" id="GO:0005507">
    <property type="term" value="F:copper ion binding"/>
    <property type="evidence" value="ECO:0007669"/>
    <property type="project" value="InterPro"/>
</dbReference>
<comment type="function">
    <text evidence="12 15">Subunits I and II form the functional core of the enzyme complex. Electrons originating in cytochrome c are transferred via heme a and Cu(A) to the binuclear center formed by heme a3 and Cu(B).</text>
</comment>